<sequence length="249" mass="27551">LELGKKEGRNVLCCAARLDKTAVLVTGSNRGLGLELVRQLAGRSNPPKGSLPFAGTQLDPVPQDLKNLAAEHPQIVIITLDTNDPCSVKAAAAKVTELLKGAGLNLLVNNAGILKLSTVETETPENMSEVYKTNVIGPMIVSQAFLPLLREASQKSPQKGMSCSKAAILNITSECGSMTNLFAWHMNELISYRCSKVRTSWRKRAFVIINVKGKNFNFTFSYRQCWTYEHHRARVGFHWFRPVQANRLL</sequence>
<dbReference type="Pfam" id="PF00106">
    <property type="entry name" value="adh_short"/>
    <property type="match status" value="1"/>
</dbReference>
<dbReference type="PRINTS" id="PR00081">
    <property type="entry name" value="GDHRDH"/>
</dbReference>
<dbReference type="InterPro" id="IPR051468">
    <property type="entry name" value="Fungal_SecMetab_SDRs"/>
</dbReference>
<accession>A0A8C6Y400</accession>
<reference evidence="1" key="1">
    <citation type="submission" date="2025-08" db="UniProtKB">
        <authorList>
            <consortium name="Ensembl"/>
        </authorList>
    </citation>
    <scope>IDENTIFICATION</scope>
</reference>
<name>A0A8C6Y400_NAJNA</name>
<dbReference type="Gene3D" id="3.40.50.720">
    <property type="entry name" value="NAD(P)-binding Rossmann-like Domain"/>
    <property type="match status" value="1"/>
</dbReference>
<dbReference type="Proteomes" id="UP000694559">
    <property type="component" value="Unplaced"/>
</dbReference>
<dbReference type="PANTHER" id="PTHR43544">
    <property type="entry name" value="SHORT-CHAIN DEHYDROGENASE/REDUCTASE"/>
    <property type="match status" value="1"/>
</dbReference>
<dbReference type="PANTHER" id="PTHR43544:SF38">
    <property type="entry name" value="C-FACTOR-RELATED"/>
    <property type="match status" value="1"/>
</dbReference>
<dbReference type="SUPFAM" id="SSF51735">
    <property type="entry name" value="NAD(P)-binding Rossmann-fold domains"/>
    <property type="match status" value="1"/>
</dbReference>
<dbReference type="AlphaFoldDB" id="A0A8C6Y400"/>
<dbReference type="InterPro" id="IPR036291">
    <property type="entry name" value="NAD(P)-bd_dom_sf"/>
</dbReference>
<evidence type="ECO:0000313" key="2">
    <source>
        <dbReference type="Proteomes" id="UP000694559"/>
    </source>
</evidence>
<keyword evidence="2" id="KW-1185">Reference proteome</keyword>
<protein>
    <submittedName>
        <fullName evidence="1">Uncharacterized protein</fullName>
    </submittedName>
</protein>
<proteinExistence type="predicted"/>
<dbReference type="InterPro" id="IPR002347">
    <property type="entry name" value="SDR_fam"/>
</dbReference>
<organism evidence="1 2">
    <name type="scientific">Naja naja</name>
    <name type="common">Indian cobra</name>
    <dbReference type="NCBI Taxonomy" id="35670"/>
    <lineage>
        <taxon>Eukaryota</taxon>
        <taxon>Metazoa</taxon>
        <taxon>Chordata</taxon>
        <taxon>Craniata</taxon>
        <taxon>Vertebrata</taxon>
        <taxon>Euteleostomi</taxon>
        <taxon>Lepidosauria</taxon>
        <taxon>Squamata</taxon>
        <taxon>Bifurcata</taxon>
        <taxon>Unidentata</taxon>
        <taxon>Episquamata</taxon>
        <taxon>Toxicofera</taxon>
        <taxon>Serpentes</taxon>
        <taxon>Colubroidea</taxon>
        <taxon>Elapidae</taxon>
        <taxon>Elapinae</taxon>
        <taxon>Naja</taxon>
    </lineage>
</organism>
<dbReference type="Ensembl" id="ENSNNAT00000024717.1">
    <property type="protein sequence ID" value="ENSNNAP00000023568.1"/>
    <property type="gene ID" value="ENSNNAG00000015500.1"/>
</dbReference>
<evidence type="ECO:0000313" key="1">
    <source>
        <dbReference type="Ensembl" id="ENSNNAP00000023568.1"/>
    </source>
</evidence>
<dbReference type="GO" id="GO:0016491">
    <property type="term" value="F:oxidoreductase activity"/>
    <property type="evidence" value="ECO:0007669"/>
    <property type="project" value="TreeGrafter"/>
</dbReference>
<reference evidence="1" key="2">
    <citation type="submission" date="2025-09" db="UniProtKB">
        <authorList>
            <consortium name="Ensembl"/>
        </authorList>
    </citation>
    <scope>IDENTIFICATION</scope>
</reference>
<dbReference type="GeneTree" id="ENSGT00940000163363"/>
<dbReference type="GO" id="GO:0005737">
    <property type="term" value="C:cytoplasm"/>
    <property type="evidence" value="ECO:0007669"/>
    <property type="project" value="TreeGrafter"/>
</dbReference>